<dbReference type="GO" id="GO:0016020">
    <property type="term" value="C:membrane"/>
    <property type="evidence" value="ECO:0007669"/>
    <property type="project" value="UniProtKB-SubCell"/>
</dbReference>
<comment type="caution">
    <text evidence="7">The sequence shown here is derived from an EMBL/GenBank/DDBJ whole genome shotgun (WGS) entry which is preliminary data.</text>
</comment>
<keyword evidence="5" id="KW-0472">Membrane</keyword>
<protein>
    <submittedName>
        <fullName evidence="7">Uncharacterized protein</fullName>
    </submittedName>
</protein>
<dbReference type="GO" id="GO:0046933">
    <property type="term" value="F:proton-transporting ATP synthase activity, rotational mechanism"/>
    <property type="evidence" value="ECO:0007669"/>
    <property type="project" value="InterPro"/>
</dbReference>
<evidence type="ECO:0000256" key="5">
    <source>
        <dbReference type="ARBA" id="ARBA00023136"/>
    </source>
</evidence>
<keyword evidence="2" id="KW-0813">Transport</keyword>
<keyword evidence="4" id="KW-0406">Ion transport</keyword>
<comment type="subcellular location">
    <subcellularLocation>
        <location evidence="1">Membrane</location>
    </subcellularLocation>
</comment>
<dbReference type="Pfam" id="PF00213">
    <property type="entry name" value="OSCP"/>
    <property type="match status" value="1"/>
</dbReference>
<gene>
    <name evidence="7" type="ORF">A2848_00805</name>
</gene>
<dbReference type="AlphaFoldDB" id="A0A1F6LVG2"/>
<evidence type="ECO:0000256" key="6">
    <source>
        <dbReference type="ARBA" id="ARBA00023310"/>
    </source>
</evidence>
<evidence type="ECO:0000256" key="4">
    <source>
        <dbReference type="ARBA" id="ARBA00023065"/>
    </source>
</evidence>
<reference evidence="7 8" key="1">
    <citation type="journal article" date="2016" name="Nat. Commun.">
        <title>Thousands of microbial genomes shed light on interconnected biogeochemical processes in an aquifer system.</title>
        <authorList>
            <person name="Anantharaman K."/>
            <person name="Brown C.T."/>
            <person name="Hug L.A."/>
            <person name="Sharon I."/>
            <person name="Castelle C.J."/>
            <person name="Probst A.J."/>
            <person name="Thomas B.C."/>
            <person name="Singh A."/>
            <person name="Wilkins M.J."/>
            <person name="Karaoz U."/>
            <person name="Brodie E.L."/>
            <person name="Williams K.H."/>
            <person name="Hubbard S.S."/>
            <person name="Banfield J.F."/>
        </authorList>
    </citation>
    <scope>NUCLEOTIDE SEQUENCE [LARGE SCALE GENOMIC DNA]</scope>
</reference>
<evidence type="ECO:0000256" key="1">
    <source>
        <dbReference type="ARBA" id="ARBA00004370"/>
    </source>
</evidence>
<evidence type="ECO:0000313" key="8">
    <source>
        <dbReference type="Proteomes" id="UP000176329"/>
    </source>
</evidence>
<name>A0A1F6LVG2_9BACT</name>
<keyword evidence="3" id="KW-0375">Hydrogen ion transport</keyword>
<evidence type="ECO:0000256" key="3">
    <source>
        <dbReference type="ARBA" id="ARBA00022781"/>
    </source>
</evidence>
<evidence type="ECO:0000256" key="2">
    <source>
        <dbReference type="ARBA" id="ARBA00022448"/>
    </source>
</evidence>
<proteinExistence type="predicted"/>
<organism evidence="7 8">
    <name type="scientific">Candidatus Magasanikbacteria bacterium RIFCSPHIGHO2_01_FULL_50_8</name>
    <dbReference type="NCBI Taxonomy" id="1798674"/>
    <lineage>
        <taxon>Bacteria</taxon>
        <taxon>Candidatus Magasanikiibacteriota</taxon>
    </lineage>
</organism>
<evidence type="ECO:0000313" key="7">
    <source>
        <dbReference type="EMBL" id="OGH63338.1"/>
    </source>
</evidence>
<keyword evidence="6" id="KW-0066">ATP synthesis</keyword>
<accession>A0A1F6LVG2</accession>
<sequence length="125" mass="13886">MKRLTARQWAGALQSLTEQKTKEDAHGTLKNFVLQLRRRRALNLVPQILRVYGESVDAAHGVVRVATVAARALPERIAQELHEMGTEVIIDHTIDPHVIAGVKITMDGVIIDGTVATRLKKLYES</sequence>
<dbReference type="EMBL" id="MFPV01000006">
    <property type="protein sequence ID" value="OGH63338.1"/>
    <property type="molecule type" value="Genomic_DNA"/>
</dbReference>
<dbReference type="InterPro" id="IPR000711">
    <property type="entry name" value="ATPase_OSCP/dsu"/>
</dbReference>
<dbReference type="Proteomes" id="UP000176329">
    <property type="component" value="Unassembled WGS sequence"/>
</dbReference>